<accession>A0A0M0J5B7</accession>
<gene>
    <name evidence="2" type="ORF">Ctob_004873</name>
</gene>
<dbReference type="Proteomes" id="UP000037460">
    <property type="component" value="Unassembled WGS sequence"/>
</dbReference>
<evidence type="ECO:0000313" key="2">
    <source>
        <dbReference type="EMBL" id="KOO21814.1"/>
    </source>
</evidence>
<evidence type="ECO:0000313" key="3">
    <source>
        <dbReference type="Proteomes" id="UP000037460"/>
    </source>
</evidence>
<dbReference type="EMBL" id="JWZX01003332">
    <property type="protein sequence ID" value="KOO21814.1"/>
    <property type="molecule type" value="Genomic_DNA"/>
</dbReference>
<organism evidence="2 3">
    <name type="scientific">Chrysochromulina tobinii</name>
    <dbReference type="NCBI Taxonomy" id="1460289"/>
    <lineage>
        <taxon>Eukaryota</taxon>
        <taxon>Haptista</taxon>
        <taxon>Haptophyta</taxon>
        <taxon>Prymnesiophyceae</taxon>
        <taxon>Prymnesiales</taxon>
        <taxon>Chrysochromulinaceae</taxon>
        <taxon>Chrysochromulina</taxon>
    </lineage>
</organism>
<reference evidence="3" key="1">
    <citation type="journal article" date="2015" name="PLoS Genet.">
        <title>Genome Sequence and Transcriptome Analyses of Chrysochromulina tobin: Metabolic Tools for Enhanced Algal Fitness in the Prominent Order Prymnesiales (Haptophyceae).</title>
        <authorList>
            <person name="Hovde B.T."/>
            <person name="Deodato C.R."/>
            <person name="Hunsperger H.M."/>
            <person name="Ryken S.A."/>
            <person name="Yost W."/>
            <person name="Jha R.K."/>
            <person name="Patterson J."/>
            <person name="Monnat R.J. Jr."/>
            <person name="Barlow S.B."/>
            <person name="Starkenburg S.R."/>
            <person name="Cattolico R.A."/>
        </authorList>
    </citation>
    <scope>NUCLEOTIDE SEQUENCE</scope>
    <source>
        <strain evidence="3">CCMP291</strain>
    </source>
</reference>
<evidence type="ECO:0000256" key="1">
    <source>
        <dbReference type="SAM" id="MobiDB-lite"/>
    </source>
</evidence>
<protein>
    <submittedName>
        <fullName evidence="2">Uncharacterized protein</fullName>
    </submittedName>
</protein>
<keyword evidence="3" id="KW-1185">Reference proteome</keyword>
<comment type="caution">
    <text evidence="2">The sequence shown here is derived from an EMBL/GenBank/DDBJ whole genome shotgun (WGS) entry which is preliminary data.</text>
</comment>
<proteinExistence type="predicted"/>
<feature type="region of interest" description="Disordered" evidence="1">
    <location>
        <begin position="1"/>
        <end position="24"/>
    </location>
</feature>
<sequence>MPMPGRSQTAQSRARSVTCSDSCSSHAYLPGKSASTAARKPWSTVCSCVTLCRQ</sequence>
<name>A0A0M0J5B7_9EUKA</name>
<dbReference type="AlphaFoldDB" id="A0A0M0J5B7"/>